<keyword evidence="1" id="KW-0880">Kelch repeat</keyword>
<dbReference type="InterPro" id="IPR006652">
    <property type="entry name" value="Kelch_1"/>
</dbReference>
<dbReference type="PANTHER" id="PTHR46344:SF27">
    <property type="entry name" value="KELCH REPEAT SUPERFAMILY PROTEIN"/>
    <property type="match status" value="1"/>
</dbReference>
<dbReference type="SMART" id="SM00612">
    <property type="entry name" value="Kelch"/>
    <property type="match status" value="1"/>
</dbReference>
<comment type="caution">
    <text evidence="3">The sequence shown here is derived from an EMBL/GenBank/DDBJ whole genome shotgun (WGS) entry which is preliminary data.</text>
</comment>
<dbReference type="SUPFAM" id="SSF117281">
    <property type="entry name" value="Kelch motif"/>
    <property type="match status" value="1"/>
</dbReference>
<dbReference type="PANTHER" id="PTHR46344">
    <property type="entry name" value="OS02G0202900 PROTEIN"/>
    <property type="match status" value="1"/>
</dbReference>
<keyword evidence="4" id="KW-1185">Reference proteome</keyword>
<organism evidence="3 4">
    <name type="scientific">Effrenium voratum</name>
    <dbReference type="NCBI Taxonomy" id="2562239"/>
    <lineage>
        <taxon>Eukaryota</taxon>
        <taxon>Sar</taxon>
        <taxon>Alveolata</taxon>
        <taxon>Dinophyceae</taxon>
        <taxon>Suessiales</taxon>
        <taxon>Symbiodiniaceae</taxon>
        <taxon>Effrenium</taxon>
    </lineage>
</organism>
<dbReference type="Proteomes" id="UP001178507">
    <property type="component" value="Unassembled WGS sequence"/>
</dbReference>
<evidence type="ECO:0000313" key="4">
    <source>
        <dbReference type="Proteomes" id="UP001178507"/>
    </source>
</evidence>
<keyword evidence="2" id="KW-0677">Repeat</keyword>
<dbReference type="Pfam" id="PF01344">
    <property type="entry name" value="Kelch_1"/>
    <property type="match status" value="2"/>
</dbReference>
<gene>
    <name evidence="3" type="ORF">EVOR1521_LOCUS4543</name>
</gene>
<accession>A0AA36HVH3</accession>
<protein>
    <submittedName>
        <fullName evidence="3">Uncharacterized protein</fullName>
    </submittedName>
</protein>
<dbReference type="InterPro" id="IPR015915">
    <property type="entry name" value="Kelch-typ_b-propeller"/>
</dbReference>
<sequence length="194" mass="21352">MEAMSYERLAQRQCELGEELAALRACLQACGVLRPQQFLAKLHRLRFEELLARAPCVFTGSLELCMQSPELVLQVAGLLGHAEAVAMSECSIGLRSCLRSVSLELNELFPQQALVLGGVDENAEAMASVESFDITTNSWTELPKLRAPRWSCAAAAAAGRIFVLGGRNIDGEVLGTVETYNMRRGRWEHVRACR</sequence>
<evidence type="ECO:0000256" key="1">
    <source>
        <dbReference type="ARBA" id="ARBA00022441"/>
    </source>
</evidence>
<dbReference type="EMBL" id="CAUJNA010000307">
    <property type="protein sequence ID" value="CAJ1375219.1"/>
    <property type="molecule type" value="Genomic_DNA"/>
</dbReference>
<name>A0AA36HVH3_9DINO</name>
<dbReference type="Gene3D" id="2.120.10.80">
    <property type="entry name" value="Kelch-type beta propeller"/>
    <property type="match status" value="1"/>
</dbReference>
<evidence type="ECO:0000313" key="3">
    <source>
        <dbReference type="EMBL" id="CAJ1375219.1"/>
    </source>
</evidence>
<proteinExistence type="predicted"/>
<dbReference type="AlphaFoldDB" id="A0AA36HVH3"/>
<evidence type="ECO:0000256" key="2">
    <source>
        <dbReference type="ARBA" id="ARBA00022737"/>
    </source>
</evidence>
<reference evidence="3" key="1">
    <citation type="submission" date="2023-08" db="EMBL/GenBank/DDBJ databases">
        <authorList>
            <person name="Chen Y."/>
            <person name="Shah S."/>
            <person name="Dougan E. K."/>
            <person name="Thang M."/>
            <person name="Chan C."/>
        </authorList>
    </citation>
    <scope>NUCLEOTIDE SEQUENCE</scope>
</reference>